<dbReference type="Pfam" id="PF05753">
    <property type="entry name" value="TRAP_beta"/>
    <property type="match status" value="1"/>
</dbReference>
<feature type="transmembrane region" description="Helical" evidence="5">
    <location>
        <begin position="361"/>
        <end position="385"/>
    </location>
</feature>
<keyword evidence="4 5" id="KW-0472">Membrane</keyword>
<dbReference type="EMBL" id="CAJOBS010000789">
    <property type="protein sequence ID" value="CAF4642178.1"/>
    <property type="molecule type" value="Genomic_DNA"/>
</dbReference>
<comment type="subcellular location">
    <subcellularLocation>
        <location evidence="1">Membrane</location>
        <topology evidence="1">Multi-pass membrane protein</topology>
    </subcellularLocation>
</comment>
<dbReference type="EMBL" id="CAJNXB010000570">
    <property type="protein sequence ID" value="CAF3068362.1"/>
    <property type="molecule type" value="Genomic_DNA"/>
</dbReference>
<feature type="transmembrane region" description="Helical" evidence="5">
    <location>
        <begin position="316"/>
        <end position="341"/>
    </location>
</feature>
<dbReference type="InterPro" id="IPR004031">
    <property type="entry name" value="PMP22/EMP/MP20/Claudin"/>
</dbReference>
<evidence type="ECO:0000313" key="12">
    <source>
        <dbReference type="EMBL" id="CAF4642178.1"/>
    </source>
</evidence>
<feature type="signal peptide" evidence="6">
    <location>
        <begin position="1"/>
        <end position="18"/>
    </location>
</feature>
<reference evidence="8" key="1">
    <citation type="submission" date="2021-02" db="EMBL/GenBank/DDBJ databases">
        <authorList>
            <person name="Nowell W R."/>
        </authorList>
    </citation>
    <scope>NUCLEOTIDE SEQUENCE</scope>
</reference>
<dbReference type="AlphaFoldDB" id="A0A817X7N3"/>
<dbReference type="OrthoDB" id="6140671at2759"/>
<keyword evidence="2 5" id="KW-0812">Transmembrane</keyword>
<keyword evidence="3 5" id="KW-1133">Transmembrane helix</keyword>
<dbReference type="GO" id="GO:0016020">
    <property type="term" value="C:membrane"/>
    <property type="evidence" value="ECO:0007669"/>
    <property type="project" value="UniProtKB-SubCell"/>
</dbReference>
<name>A0A817X7N3_9BILA</name>
<dbReference type="Proteomes" id="UP000663838">
    <property type="component" value="Unassembled WGS sequence"/>
</dbReference>
<keyword evidence="14" id="KW-1185">Reference proteome</keyword>
<protein>
    <submittedName>
        <fullName evidence="8">Uncharacterized protein</fullName>
    </submittedName>
</protein>
<evidence type="ECO:0000313" key="13">
    <source>
        <dbReference type="Proteomes" id="UP000663865"/>
    </source>
</evidence>
<dbReference type="Proteomes" id="UP000663862">
    <property type="component" value="Unassembled WGS sequence"/>
</dbReference>
<feature type="transmembrane region" description="Helical" evidence="5">
    <location>
        <begin position="156"/>
        <end position="175"/>
    </location>
</feature>
<dbReference type="EMBL" id="CAJOBO010000750">
    <property type="protein sequence ID" value="CAF4283395.1"/>
    <property type="molecule type" value="Genomic_DNA"/>
</dbReference>
<evidence type="ECO:0000256" key="5">
    <source>
        <dbReference type="SAM" id="Phobius"/>
    </source>
</evidence>
<evidence type="ECO:0000256" key="2">
    <source>
        <dbReference type="ARBA" id="ARBA00022692"/>
    </source>
</evidence>
<dbReference type="Gene3D" id="1.20.140.150">
    <property type="match status" value="1"/>
</dbReference>
<feature type="chain" id="PRO_5035690973" evidence="6">
    <location>
        <begin position="19"/>
        <end position="490"/>
    </location>
</feature>
<evidence type="ECO:0000256" key="4">
    <source>
        <dbReference type="ARBA" id="ARBA00023136"/>
    </source>
</evidence>
<proteinExistence type="predicted"/>
<dbReference type="Proteomes" id="UP000663865">
    <property type="component" value="Unassembled WGS sequence"/>
</dbReference>
<evidence type="ECO:0000313" key="8">
    <source>
        <dbReference type="EMBL" id="CAF3364224.1"/>
    </source>
</evidence>
<sequence>MFLKISLTFLALIAVVFCQTDDEESFLFVTKQTLNRFIVQNKELTIKYDLYNSGPTTVFNVNLNDVRSFPADKFELFVGVLNPKWERILPGANVTHVVILKPKESGFNNSSHAIITYQKSEKNAVIQKTYSSEFGNVYIMTNREYDRRFSSHIIDWILFTAMASPCIAFPFFLWFKSKHKYELLLAKDKRSEKLWMGSALFFAIFSLVCDLIGFSTPYWLQAWPRVGDTTFRKLGLWQVCIAGFRNPKHYWGKVYYGCWWLYAREYRGLREDGILTPAWFTAVQTFACFGLIFSILSCIALIVVAITRYRLSRRSILIGCILAACAWFCNLLAVLIFGIYADAIPGKWMPRADYTFLSWSYHFIVASMVSSFLAVSFALCEIYFITEDKKNNRERTFIRHVGNPNQPFVRHVEKDEPPFVRKTSNGDQPFIRKNDNESENAFIRKADNDNERAFIRRTDGEEAFIRRADTEEAFIRRSNDNKNQGNNYIV</sequence>
<evidence type="ECO:0000256" key="3">
    <source>
        <dbReference type="ARBA" id="ARBA00022989"/>
    </source>
</evidence>
<evidence type="ECO:0000313" key="7">
    <source>
        <dbReference type="EMBL" id="CAF3068362.1"/>
    </source>
</evidence>
<dbReference type="Proteomes" id="UP000663825">
    <property type="component" value="Unassembled WGS sequence"/>
</dbReference>
<dbReference type="Pfam" id="PF13903">
    <property type="entry name" value="Claudin_2"/>
    <property type="match status" value="1"/>
</dbReference>
<accession>A0A817X7N3</accession>
<dbReference type="EMBL" id="CAJNYV010000525">
    <property type="protein sequence ID" value="CAF3364224.1"/>
    <property type="molecule type" value="Genomic_DNA"/>
</dbReference>
<evidence type="ECO:0000313" key="10">
    <source>
        <dbReference type="EMBL" id="CAF4283395.1"/>
    </source>
</evidence>
<evidence type="ECO:0000313" key="9">
    <source>
        <dbReference type="EMBL" id="CAF4224125.1"/>
    </source>
</evidence>
<dbReference type="Proteomes" id="UP000663851">
    <property type="component" value="Unassembled WGS sequence"/>
</dbReference>
<organism evidence="8 13">
    <name type="scientific">Rotaria socialis</name>
    <dbReference type="NCBI Taxonomy" id="392032"/>
    <lineage>
        <taxon>Eukaryota</taxon>
        <taxon>Metazoa</taxon>
        <taxon>Spiralia</taxon>
        <taxon>Gnathifera</taxon>
        <taxon>Rotifera</taxon>
        <taxon>Eurotatoria</taxon>
        <taxon>Bdelloidea</taxon>
        <taxon>Philodinida</taxon>
        <taxon>Philodinidae</taxon>
        <taxon>Rotaria</taxon>
    </lineage>
</organism>
<dbReference type="EMBL" id="CAJOBP010001636">
    <property type="protein sequence ID" value="CAF4299682.1"/>
    <property type="molecule type" value="Genomic_DNA"/>
</dbReference>
<evidence type="ECO:0000256" key="1">
    <source>
        <dbReference type="ARBA" id="ARBA00004141"/>
    </source>
</evidence>
<evidence type="ECO:0000313" key="11">
    <source>
        <dbReference type="EMBL" id="CAF4299682.1"/>
    </source>
</evidence>
<dbReference type="PANTHER" id="PTHR12861:SF3">
    <property type="entry name" value="TRANSLOCON-ASSOCIATED PROTEIN SUBUNIT BETA"/>
    <property type="match status" value="1"/>
</dbReference>
<dbReference type="Proteomes" id="UP000663873">
    <property type="component" value="Unassembled WGS sequence"/>
</dbReference>
<feature type="transmembrane region" description="Helical" evidence="5">
    <location>
        <begin position="278"/>
        <end position="304"/>
    </location>
</feature>
<dbReference type="GO" id="GO:0005783">
    <property type="term" value="C:endoplasmic reticulum"/>
    <property type="evidence" value="ECO:0007669"/>
    <property type="project" value="TreeGrafter"/>
</dbReference>
<dbReference type="EMBL" id="CAJOBQ010000033">
    <property type="protein sequence ID" value="CAF4224125.1"/>
    <property type="molecule type" value="Genomic_DNA"/>
</dbReference>
<dbReference type="PANTHER" id="PTHR12861">
    <property type="entry name" value="TRANSLOCON-ASSOCIATED PROTEIN, BETA SUBUNIT PRECURSOR TRAP-BETA SIGNAL SEQUENCE RECEPTOR BETA SUBUNIT"/>
    <property type="match status" value="1"/>
</dbReference>
<comment type="caution">
    <text evidence="8">The sequence shown here is derived from an EMBL/GenBank/DDBJ whole genome shotgun (WGS) entry which is preliminary data.</text>
</comment>
<evidence type="ECO:0000256" key="6">
    <source>
        <dbReference type="SAM" id="SignalP"/>
    </source>
</evidence>
<keyword evidence="6" id="KW-0732">Signal</keyword>
<gene>
    <name evidence="10" type="ORF">HFQ381_LOCUS12434</name>
    <name evidence="8" type="ORF">KIK155_LOCUS4773</name>
    <name evidence="7" type="ORF">TIS948_LOCUS4951</name>
    <name evidence="12" type="ORF">TOA249_LOCUS13365</name>
    <name evidence="9" type="ORF">TSG867_LOCUS1467</name>
    <name evidence="11" type="ORF">UJA718_LOCUS12557</name>
</gene>
<evidence type="ECO:0000313" key="14">
    <source>
        <dbReference type="Proteomes" id="UP000663873"/>
    </source>
</evidence>
<feature type="transmembrane region" description="Helical" evidence="5">
    <location>
        <begin position="195"/>
        <end position="220"/>
    </location>
</feature>